<evidence type="ECO:0000256" key="1">
    <source>
        <dbReference type="ARBA" id="ARBA00004123"/>
    </source>
</evidence>
<dbReference type="GeneID" id="28970572"/>
<feature type="domain" description="C2H2-type" evidence="11">
    <location>
        <begin position="375"/>
        <end position="404"/>
    </location>
</feature>
<keyword evidence="5" id="KW-0862">Zinc</keyword>
<dbReference type="STRING" id="1296121.A0A1A5ZZT8"/>
<evidence type="ECO:0000313" key="13">
    <source>
        <dbReference type="EMBL" id="WWC64853.1"/>
    </source>
</evidence>
<dbReference type="InterPro" id="IPR013087">
    <property type="entry name" value="Znf_C2H2_type"/>
</dbReference>
<evidence type="ECO:0000256" key="9">
    <source>
        <dbReference type="PROSITE-ProRule" id="PRU00042"/>
    </source>
</evidence>
<feature type="domain" description="C2H2-type" evidence="11">
    <location>
        <begin position="344"/>
        <end position="374"/>
    </location>
</feature>
<accession>A0A1A5ZZT8</accession>
<keyword evidence="7" id="KW-0804">Transcription</keyword>
<feature type="domain" description="C2H2-type" evidence="11">
    <location>
        <begin position="167"/>
        <end position="195"/>
    </location>
</feature>
<dbReference type="SMART" id="SM00355">
    <property type="entry name" value="ZnF_C2H2"/>
    <property type="match status" value="9"/>
</dbReference>
<dbReference type="GO" id="GO:0008270">
    <property type="term" value="F:zinc ion binding"/>
    <property type="evidence" value="ECO:0007669"/>
    <property type="project" value="UniProtKB-KW"/>
</dbReference>
<dbReference type="Pfam" id="PF00096">
    <property type="entry name" value="zf-C2H2"/>
    <property type="match status" value="4"/>
</dbReference>
<dbReference type="AlphaFoldDB" id="A0A1A5ZZT8"/>
<dbReference type="PANTHER" id="PTHR46179">
    <property type="entry name" value="ZINC FINGER PROTEIN"/>
    <property type="match status" value="1"/>
</dbReference>
<dbReference type="FunFam" id="3.30.160.60:FF:000624">
    <property type="entry name" value="zinc finger protein 697"/>
    <property type="match status" value="1"/>
</dbReference>
<keyword evidence="4 9" id="KW-0863">Zinc-finger</keyword>
<dbReference type="Proteomes" id="UP000078595">
    <property type="component" value="Chromosome 9"/>
</dbReference>
<organism evidence="12">
    <name type="scientific">Kwoniella dejecticola CBS 10117</name>
    <dbReference type="NCBI Taxonomy" id="1296121"/>
    <lineage>
        <taxon>Eukaryota</taxon>
        <taxon>Fungi</taxon>
        <taxon>Dikarya</taxon>
        <taxon>Basidiomycota</taxon>
        <taxon>Agaricomycotina</taxon>
        <taxon>Tremellomycetes</taxon>
        <taxon>Tremellales</taxon>
        <taxon>Cryptococcaceae</taxon>
        <taxon>Kwoniella</taxon>
    </lineage>
</organism>
<protein>
    <recommendedName>
        <fullName evidence="11">C2H2-type domain-containing protein</fullName>
    </recommendedName>
</protein>
<evidence type="ECO:0000256" key="4">
    <source>
        <dbReference type="ARBA" id="ARBA00022771"/>
    </source>
</evidence>
<keyword evidence="6" id="KW-0805">Transcription regulation</keyword>
<evidence type="ECO:0000256" key="8">
    <source>
        <dbReference type="ARBA" id="ARBA00023242"/>
    </source>
</evidence>
<keyword evidence="8" id="KW-0539">Nucleus</keyword>
<proteinExistence type="predicted"/>
<dbReference type="InterPro" id="IPR036236">
    <property type="entry name" value="Znf_C2H2_sf"/>
</dbReference>
<feature type="compositionally biased region" description="Polar residues" evidence="10">
    <location>
        <begin position="56"/>
        <end position="68"/>
    </location>
</feature>
<name>A0A1A5ZZT8_9TREE</name>
<dbReference type="InterPro" id="IPR051061">
    <property type="entry name" value="Zinc_finger_trans_reg"/>
</dbReference>
<feature type="domain" description="C2H2-type" evidence="11">
    <location>
        <begin position="137"/>
        <end position="166"/>
    </location>
</feature>
<dbReference type="KEGG" id="kdj:28970572"/>
<gene>
    <name evidence="12" type="ORF">I303_06873</name>
    <name evidence="13" type="ORF">I303_107467</name>
</gene>
<evidence type="ECO:0000313" key="12">
    <source>
        <dbReference type="EMBL" id="OBR83308.1"/>
    </source>
</evidence>
<dbReference type="GO" id="GO:0006357">
    <property type="term" value="P:regulation of transcription by RNA polymerase II"/>
    <property type="evidence" value="ECO:0007669"/>
    <property type="project" value="TreeGrafter"/>
</dbReference>
<keyword evidence="3" id="KW-0677">Repeat</keyword>
<dbReference type="RefSeq" id="XP_018261150.1">
    <property type="nucleotide sequence ID" value="XM_018410147.1"/>
</dbReference>
<dbReference type="OrthoDB" id="427030at2759"/>
<dbReference type="VEuPathDB" id="FungiDB:I303_06873"/>
<evidence type="ECO:0000256" key="2">
    <source>
        <dbReference type="ARBA" id="ARBA00022723"/>
    </source>
</evidence>
<dbReference type="FunFam" id="3.30.160.60:FF:001102">
    <property type="entry name" value="Transcription factor IIIA"/>
    <property type="match status" value="2"/>
</dbReference>
<evidence type="ECO:0000256" key="10">
    <source>
        <dbReference type="SAM" id="MobiDB-lite"/>
    </source>
</evidence>
<dbReference type="PROSITE" id="PS00028">
    <property type="entry name" value="ZINC_FINGER_C2H2_1"/>
    <property type="match status" value="7"/>
</dbReference>
<feature type="region of interest" description="Disordered" evidence="10">
    <location>
        <begin position="316"/>
        <end position="336"/>
    </location>
</feature>
<evidence type="ECO:0000313" key="14">
    <source>
        <dbReference type="Proteomes" id="UP000078595"/>
    </source>
</evidence>
<reference evidence="12" key="1">
    <citation type="submission" date="2013-07" db="EMBL/GenBank/DDBJ databases">
        <title>The Genome Sequence of Cryptococcus dejecticola CBS10117.</title>
        <authorList>
            <consortium name="The Broad Institute Genome Sequencing Platform"/>
            <person name="Cuomo C."/>
            <person name="Litvintseva A."/>
            <person name="Chen Y."/>
            <person name="Heitman J."/>
            <person name="Sun S."/>
            <person name="Springer D."/>
            <person name="Dromer F."/>
            <person name="Young S.K."/>
            <person name="Zeng Q."/>
            <person name="Gargeya S."/>
            <person name="Fitzgerald M."/>
            <person name="Abouelleil A."/>
            <person name="Alvarado L."/>
            <person name="Berlin A.M."/>
            <person name="Chapman S.B."/>
            <person name="Dewar J."/>
            <person name="Goldberg J."/>
            <person name="Griggs A."/>
            <person name="Gujja S."/>
            <person name="Hansen M."/>
            <person name="Howarth C."/>
            <person name="Imamovic A."/>
            <person name="Larimer J."/>
            <person name="McCowan C."/>
            <person name="Murphy C."/>
            <person name="Pearson M."/>
            <person name="Priest M."/>
            <person name="Roberts A."/>
            <person name="Saif S."/>
            <person name="Shea T."/>
            <person name="Sykes S."/>
            <person name="Wortman J."/>
            <person name="Nusbaum C."/>
            <person name="Birren B."/>
        </authorList>
    </citation>
    <scope>NUCLEOTIDE SEQUENCE [LARGE SCALE GENOMIC DNA]</scope>
    <source>
        <strain evidence="12">CBS 10117</strain>
    </source>
</reference>
<evidence type="ECO:0000256" key="6">
    <source>
        <dbReference type="ARBA" id="ARBA00023015"/>
    </source>
</evidence>
<feature type="domain" description="C2H2-type" evidence="11">
    <location>
        <begin position="77"/>
        <end position="106"/>
    </location>
</feature>
<dbReference type="EMBL" id="KI894034">
    <property type="protein sequence ID" value="OBR83308.1"/>
    <property type="molecule type" value="Genomic_DNA"/>
</dbReference>
<dbReference type="PANTHER" id="PTHR46179:SF13">
    <property type="entry name" value="C2H2-TYPE DOMAIN-CONTAINING PROTEIN"/>
    <property type="match status" value="1"/>
</dbReference>
<dbReference type="SUPFAM" id="SSF57667">
    <property type="entry name" value="beta-beta-alpha zinc fingers"/>
    <property type="match status" value="4"/>
</dbReference>
<feature type="domain" description="C2H2-type" evidence="11">
    <location>
        <begin position="107"/>
        <end position="134"/>
    </location>
</feature>
<sequence>MMLVSPRPAPLLRSLDNPLSPPLVSPSVKIHCREQSPPSSPIQDDEEAEDEYLPQASGSGPRSRSTSAPACRTERKFKCRHEGCDKAYFKPSRLAEHELTHTGERPHKCPECGQSYLRASHLTAHMRTHLSADAKPFKCERDRCGKAFWTATHLKRHEDTHDKAEVYPCHECDQTFAKAHLLREHHALVHMPEGTKLFQCPHEGCDKSFNMKAHLRAHEKTHDANRYTCSHPSHGTDFPSFPVWSALQTHIQQAHPPICPHAECNGRAFKNAQRLKDHLKVHDQQAADKAALALAHPEGELPLLLLEGISRSKRRRISQVEKPEDGGASPKLRRVKSGESGKDWWCDEEGCEKRFKTKFALESHRKAIHLSLRPHICPIEGCGKSFPHKSNLTRHVASHSRPTTPIDRDADNSNGLVGKVKEVRRFGCPAHAFQKFIQAPPDVLAPTPTSETPLENEDSDRCLKRFWRVYDIRRHLVAEHNIEIEDMECRRLLIFDRQG</sequence>
<reference evidence="13" key="2">
    <citation type="submission" date="2013-07" db="EMBL/GenBank/DDBJ databases">
        <authorList>
            <consortium name="The Broad Institute Genome Sequencing Platform"/>
            <person name="Cuomo C."/>
            <person name="Litvintseva A."/>
            <person name="Chen Y."/>
            <person name="Heitman J."/>
            <person name="Sun S."/>
            <person name="Springer D."/>
            <person name="Dromer F."/>
            <person name="Young S.K."/>
            <person name="Zeng Q."/>
            <person name="Gargeya S."/>
            <person name="Fitzgerald M."/>
            <person name="Abouelleil A."/>
            <person name="Alvarado L."/>
            <person name="Berlin A.M."/>
            <person name="Chapman S.B."/>
            <person name="Dewar J."/>
            <person name="Goldberg J."/>
            <person name="Griggs A."/>
            <person name="Gujja S."/>
            <person name="Hansen M."/>
            <person name="Howarth C."/>
            <person name="Imamovic A."/>
            <person name="Larimer J."/>
            <person name="McCowan C."/>
            <person name="Murphy C."/>
            <person name="Pearson M."/>
            <person name="Priest M."/>
            <person name="Roberts A."/>
            <person name="Saif S."/>
            <person name="Shea T."/>
            <person name="Sykes S."/>
            <person name="Wortman J."/>
            <person name="Nusbaum C."/>
            <person name="Birren B."/>
        </authorList>
    </citation>
    <scope>NUCLEOTIDE SEQUENCE</scope>
    <source>
        <strain evidence="13">CBS 10117</strain>
    </source>
</reference>
<comment type="subcellular location">
    <subcellularLocation>
        <location evidence="1">Nucleus</location>
    </subcellularLocation>
</comment>
<reference evidence="13" key="3">
    <citation type="submission" date="2024-02" db="EMBL/GenBank/DDBJ databases">
        <title>Comparative genomics of Cryptococcus and Kwoniella reveals pathogenesis evolution and contrasting modes of karyotype evolution via chromosome fusion or intercentromeric recombination.</title>
        <authorList>
            <person name="Coelho M.A."/>
            <person name="David-Palma M."/>
            <person name="Shea T."/>
            <person name="Bowers K."/>
            <person name="McGinley-Smith S."/>
            <person name="Mohammad A.W."/>
            <person name="Gnirke A."/>
            <person name="Yurkov A.M."/>
            <person name="Nowrousian M."/>
            <person name="Sun S."/>
            <person name="Cuomo C.A."/>
            <person name="Heitman J."/>
        </authorList>
    </citation>
    <scope>NUCLEOTIDE SEQUENCE</scope>
    <source>
        <strain evidence="13">CBS 10117</strain>
    </source>
</reference>
<evidence type="ECO:0000259" key="11">
    <source>
        <dbReference type="PROSITE" id="PS50157"/>
    </source>
</evidence>
<dbReference type="EMBL" id="CP144538">
    <property type="protein sequence ID" value="WWC64853.1"/>
    <property type="molecule type" value="Genomic_DNA"/>
</dbReference>
<evidence type="ECO:0000256" key="7">
    <source>
        <dbReference type="ARBA" id="ARBA00023163"/>
    </source>
</evidence>
<dbReference type="FunFam" id="3.30.160.60:FF:000446">
    <property type="entry name" value="Zinc finger protein"/>
    <property type="match status" value="1"/>
</dbReference>
<evidence type="ECO:0000256" key="5">
    <source>
        <dbReference type="ARBA" id="ARBA00022833"/>
    </source>
</evidence>
<evidence type="ECO:0000256" key="3">
    <source>
        <dbReference type="ARBA" id="ARBA00022737"/>
    </source>
</evidence>
<feature type="compositionally biased region" description="Acidic residues" evidence="10">
    <location>
        <begin position="43"/>
        <end position="52"/>
    </location>
</feature>
<dbReference type="PROSITE" id="PS50157">
    <property type="entry name" value="ZINC_FINGER_C2H2_2"/>
    <property type="match status" value="7"/>
</dbReference>
<keyword evidence="2" id="KW-0479">Metal-binding</keyword>
<feature type="region of interest" description="Disordered" evidence="10">
    <location>
        <begin position="1"/>
        <end position="69"/>
    </location>
</feature>
<feature type="domain" description="C2H2-type" evidence="11">
    <location>
        <begin position="198"/>
        <end position="227"/>
    </location>
</feature>
<dbReference type="GO" id="GO:0005634">
    <property type="term" value="C:nucleus"/>
    <property type="evidence" value="ECO:0007669"/>
    <property type="project" value="UniProtKB-SubCell"/>
</dbReference>
<keyword evidence="14" id="KW-1185">Reference proteome</keyword>
<dbReference type="Gene3D" id="3.30.160.60">
    <property type="entry name" value="Classic Zinc Finger"/>
    <property type="match status" value="6"/>
</dbReference>